<evidence type="ECO:0000313" key="4">
    <source>
        <dbReference type="Proteomes" id="UP000308530"/>
    </source>
</evidence>
<keyword evidence="4" id="KW-1185">Reference proteome</keyword>
<feature type="domain" description="HTH cro/C1-type" evidence="2">
    <location>
        <begin position="8"/>
        <end position="46"/>
    </location>
</feature>
<accession>A0ABX6QP33</accession>
<organism evidence="3 4">
    <name type="scientific">Peteryoungia desertarenae</name>
    <dbReference type="NCBI Taxonomy" id="1813451"/>
    <lineage>
        <taxon>Bacteria</taxon>
        <taxon>Pseudomonadati</taxon>
        <taxon>Pseudomonadota</taxon>
        <taxon>Alphaproteobacteria</taxon>
        <taxon>Hyphomicrobiales</taxon>
        <taxon>Rhizobiaceae</taxon>
        <taxon>Peteryoungia</taxon>
    </lineage>
</organism>
<feature type="region of interest" description="Disordered" evidence="1">
    <location>
        <begin position="79"/>
        <end position="99"/>
    </location>
</feature>
<sequence>MTISAAQLRAARALLNLTVDELSKRSGLSAFTILQIEAENERPDISSDMGLLKTRYEVMGLRFLADGDGEDAGAGLRFAQRADHTPGIRPEKLNSTNDG</sequence>
<dbReference type="EMBL" id="CP058350">
    <property type="protein sequence ID" value="QLF70066.1"/>
    <property type="molecule type" value="Genomic_DNA"/>
</dbReference>
<proteinExistence type="predicted"/>
<feature type="compositionally biased region" description="Basic and acidic residues" evidence="1">
    <location>
        <begin position="80"/>
        <end position="92"/>
    </location>
</feature>
<gene>
    <name evidence="3" type="ORF">FE840_011245</name>
</gene>
<dbReference type="InterPro" id="IPR010982">
    <property type="entry name" value="Lambda_DNA-bd_dom_sf"/>
</dbReference>
<evidence type="ECO:0000259" key="2">
    <source>
        <dbReference type="PROSITE" id="PS50943"/>
    </source>
</evidence>
<dbReference type="PROSITE" id="PS50943">
    <property type="entry name" value="HTH_CROC1"/>
    <property type="match status" value="1"/>
</dbReference>
<dbReference type="Proteomes" id="UP000308530">
    <property type="component" value="Chromosome"/>
</dbReference>
<reference evidence="3 4" key="1">
    <citation type="submission" date="2020-06" db="EMBL/GenBank/DDBJ databases">
        <title>Genome sequence of Rhizobium sp strain ADMK78.</title>
        <authorList>
            <person name="Rahi P."/>
        </authorList>
    </citation>
    <scope>NUCLEOTIDE SEQUENCE [LARGE SCALE GENOMIC DNA]</scope>
    <source>
        <strain evidence="3 4">ADMK78</strain>
    </source>
</reference>
<name>A0ABX6QP33_9HYPH</name>
<dbReference type="RefSeq" id="WP_138289091.1">
    <property type="nucleotide sequence ID" value="NZ_CP058350.1"/>
</dbReference>
<protein>
    <recommendedName>
        <fullName evidence="2">HTH cro/C1-type domain-containing protein</fullName>
    </recommendedName>
</protein>
<dbReference type="Gene3D" id="1.10.260.40">
    <property type="entry name" value="lambda repressor-like DNA-binding domains"/>
    <property type="match status" value="1"/>
</dbReference>
<evidence type="ECO:0000313" key="3">
    <source>
        <dbReference type="EMBL" id="QLF70066.1"/>
    </source>
</evidence>
<dbReference type="InterPro" id="IPR001387">
    <property type="entry name" value="Cro/C1-type_HTH"/>
</dbReference>
<dbReference type="SUPFAM" id="SSF47413">
    <property type="entry name" value="lambda repressor-like DNA-binding domains"/>
    <property type="match status" value="1"/>
</dbReference>
<evidence type="ECO:0000256" key="1">
    <source>
        <dbReference type="SAM" id="MobiDB-lite"/>
    </source>
</evidence>